<evidence type="ECO:0000256" key="3">
    <source>
        <dbReference type="SAM" id="SignalP"/>
    </source>
</evidence>
<evidence type="ECO:0000256" key="1">
    <source>
        <dbReference type="ARBA" id="ARBA00034491"/>
    </source>
</evidence>
<comment type="similarity">
    <text evidence="1 2">Belongs to the DSS1/SEM1 family.</text>
</comment>
<dbReference type="GO" id="GO:0008541">
    <property type="term" value="C:proteasome regulatory particle, lid subcomplex"/>
    <property type="evidence" value="ECO:0007669"/>
    <property type="project" value="UniProtKB-UniRule"/>
</dbReference>
<keyword evidence="2" id="KW-0647">Proteasome</keyword>
<feature type="signal peptide" evidence="3">
    <location>
        <begin position="1"/>
        <end position="21"/>
    </location>
</feature>
<evidence type="ECO:0000313" key="4">
    <source>
        <dbReference type="EMBL" id="RUS32599.1"/>
    </source>
</evidence>
<reference evidence="4 5" key="1">
    <citation type="journal article" date="2018" name="New Phytol.">
        <title>Phylogenomics of Endogonaceae and evolution of mycorrhizas within Mucoromycota.</title>
        <authorList>
            <person name="Chang Y."/>
            <person name="Desiro A."/>
            <person name="Na H."/>
            <person name="Sandor L."/>
            <person name="Lipzen A."/>
            <person name="Clum A."/>
            <person name="Barry K."/>
            <person name="Grigoriev I.V."/>
            <person name="Martin F.M."/>
            <person name="Stajich J.E."/>
            <person name="Smith M.E."/>
            <person name="Bonito G."/>
            <person name="Spatafora J.W."/>
        </authorList>
    </citation>
    <scope>NUCLEOTIDE SEQUENCE [LARGE SCALE GENOMIC DNA]</scope>
    <source>
        <strain evidence="4 5">AD002</strain>
    </source>
</reference>
<comment type="function">
    <text evidence="2">Component of the 26S proteasome, a multiprotein complex involved in the ATP-dependent degradation of ubiquitinated proteins.</text>
</comment>
<sequence>MLAILPFITLCSRLFSSQCLSRSTSRIISGRDNWDDDDVEDDFSKQLRSLGFGVLGTFACGVV</sequence>
<accession>A0A433QS50</accession>
<dbReference type="GO" id="GO:0043248">
    <property type="term" value="P:proteasome assembly"/>
    <property type="evidence" value="ECO:0007669"/>
    <property type="project" value="UniProtKB-UniRule"/>
</dbReference>
<dbReference type="GO" id="GO:0006406">
    <property type="term" value="P:mRNA export from nucleus"/>
    <property type="evidence" value="ECO:0007669"/>
    <property type="project" value="UniProtKB-UniRule"/>
</dbReference>
<keyword evidence="2" id="KW-0539">Nucleus</keyword>
<protein>
    <recommendedName>
        <fullName evidence="2">26S proteasome complex subunit SEM1</fullName>
    </recommendedName>
</protein>
<proteinExistence type="inferred from homology"/>
<dbReference type="Proteomes" id="UP000274822">
    <property type="component" value="Unassembled WGS sequence"/>
</dbReference>
<evidence type="ECO:0000256" key="2">
    <source>
        <dbReference type="RuleBase" id="RU369057"/>
    </source>
</evidence>
<gene>
    <name evidence="4" type="ORF">BC938DRAFT_474974</name>
</gene>
<keyword evidence="3" id="KW-0732">Signal</keyword>
<comment type="caution">
    <text evidence="4">The sequence shown here is derived from an EMBL/GenBank/DDBJ whole genome shotgun (WGS) entry which is preliminary data.</text>
</comment>
<dbReference type="GO" id="GO:0005634">
    <property type="term" value="C:nucleus"/>
    <property type="evidence" value="ECO:0007669"/>
    <property type="project" value="UniProtKB-SubCell"/>
</dbReference>
<comment type="subcellular location">
    <subcellularLocation>
        <location evidence="2">Nucleus</location>
    </subcellularLocation>
</comment>
<dbReference type="AlphaFoldDB" id="A0A433QS50"/>
<keyword evidence="5" id="KW-1185">Reference proteome</keyword>
<evidence type="ECO:0000313" key="5">
    <source>
        <dbReference type="Proteomes" id="UP000274822"/>
    </source>
</evidence>
<feature type="chain" id="PRO_5019428807" description="26S proteasome complex subunit SEM1" evidence="3">
    <location>
        <begin position="22"/>
        <end position="63"/>
    </location>
</feature>
<organism evidence="4 5">
    <name type="scientific">Jimgerdemannia flammicorona</name>
    <dbReference type="NCBI Taxonomy" id="994334"/>
    <lineage>
        <taxon>Eukaryota</taxon>
        <taxon>Fungi</taxon>
        <taxon>Fungi incertae sedis</taxon>
        <taxon>Mucoromycota</taxon>
        <taxon>Mucoromycotina</taxon>
        <taxon>Endogonomycetes</taxon>
        <taxon>Endogonales</taxon>
        <taxon>Endogonaceae</taxon>
        <taxon>Jimgerdemannia</taxon>
    </lineage>
</organism>
<name>A0A433QS50_9FUNG</name>
<dbReference type="EMBL" id="RBNJ01001943">
    <property type="protein sequence ID" value="RUS32599.1"/>
    <property type="molecule type" value="Genomic_DNA"/>
</dbReference>
<dbReference type="InterPro" id="IPR007834">
    <property type="entry name" value="DSS1_SEM1"/>
</dbReference>
<dbReference type="Pfam" id="PF05160">
    <property type="entry name" value="DSS1_SEM1"/>
    <property type="match status" value="1"/>
</dbReference>